<gene>
    <name evidence="1" type="ORF">AB2L27_05395</name>
</gene>
<organism evidence="1 2">
    <name type="scientific">Kineococcus halophytocola</name>
    <dbReference type="NCBI Taxonomy" id="3234027"/>
    <lineage>
        <taxon>Bacteria</taxon>
        <taxon>Bacillati</taxon>
        <taxon>Actinomycetota</taxon>
        <taxon>Actinomycetes</taxon>
        <taxon>Kineosporiales</taxon>
        <taxon>Kineosporiaceae</taxon>
        <taxon>Kineococcus</taxon>
    </lineage>
</organism>
<dbReference type="Proteomes" id="UP001565927">
    <property type="component" value="Unassembled WGS sequence"/>
</dbReference>
<evidence type="ECO:0000313" key="1">
    <source>
        <dbReference type="EMBL" id="MEZ0164200.1"/>
    </source>
</evidence>
<reference evidence="1 2" key="1">
    <citation type="submission" date="2024-07" db="EMBL/GenBank/DDBJ databases">
        <authorList>
            <person name="Thanompreechachai J."/>
            <person name="Duangmal K."/>
        </authorList>
    </citation>
    <scope>NUCLEOTIDE SEQUENCE [LARGE SCALE GENOMIC DNA]</scope>
    <source>
        <strain evidence="1 2">LSe6-4</strain>
    </source>
</reference>
<accession>A0ABV4GY27</accession>
<proteinExistence type="predicted"/>
<comment type="caution">
    <text evidence="1">The sequence shown here is derived from an EMBL/GenBank/DDBJ whole genome shotgun (WGS) entry which is preliminary data.</text>
</comment>
<evidence type="ECO:0000313" key="2">
    <source>
        <dbReference type="Proteomes" id="UP001565927"/>
    </source>
</evidence>
<keyword evidence="2" id="KW-1185">Reference proteome</keyword>
<sequence>MSGGFTRWLGRAEPAGVSTDLRVLLLAGADDDPTTRAWRAVLDRTGTDHVVLRPDEERPLRAEDLLRDGDPDHGRYHAVIAGTDTSAFWSSAPVLLDYRRRFGVRQLAAFEFPRASAGLQEGGGRDTTGLTARVTAAGSGVFGYLRGEIPLSPGSYGYRATVIEPARFTTLVETDDGHPVVGVADDGEGLQDGLVLVNHDEWMLHGLLLARGLLTWVARGVHTGVDRHHLSCHVDDVLLGNATAREGQPAPIDRPAVVRMDPTDVDALRRWQSQRGFVLDLAYNGWGADPRDPLTRCLLDHAEDFRWINHTWSHLDLGRAAVPGTPGGTPPWLDTAALIEEIGANQRWAASVSLPASTTALVTGVHSGLDNPHLPQALQACGITAVAEDASLPGHGPTIGPATTVPRHPSNVYAHVSTWRDLLEDYNAQYAAQGIHAATVEDFLRAETAIVLRHVLTNDPAPLFAHQVNLAGERVLLTFLGHVLDVVSSHLADHASLVNASMDDVALELRRRQRWGAARQRGEARAVLRGDVVEIEVDHDVEVPLTAPPGTRPMAAPRRARFGEEYAGSRSGWVLVRTGKPLRLRVPGPGTA</sequence>
<dbReference type="EMBL" id="JBGFTU010000005">
    <property type="protein sequence ID" value="MEZ0164200.1"/>
    <property type="molecule type" value="Genomic_DNA"/>
</dbReference>
<dbReference type="RefSeq" id="WP_370440449.1">
    <property type="nucleotide sequence ID" value="NZ_JBGFTU010000005.1"/>
</dbReference>
<name>A0ABV4GY27_9ACTN</name>
<protein>
    <submittedName>
        <fullName evidence="1">Uncharacterized protein</fullName>
    </submittedName>
</protein>